<dbReference type="GO" id="GO:0071770">
    <property type="term" value="P:DIM/DIP cell wall layer assembly"/>
    <property type="evidence" value="ECO:0007669"/>
    <property type="project" value="TreeGrafter"/>
</dbReference>
<evidence type="ECO:0000256" key="8">
    <source>
        <dbReference type="ARBA" id="ARBA00022737"/>
    </source>
</evidence>
<evidence type="ECO:0000256" key="1">
    <source>
        <dbReference type="ARBA" id="ARBA00004496"/>
    </source>
</evidence>
<dbReference type="InterPro" id="IPR009081">
    <property type="entry name" value="PP-bd_ACP"/>
</dbReference>
<evidence type="ECO:0000259" key="9">
    <source>
        <dbReference type="PROSITE" id="PS50075"/>
    </source>
</evidence>
<dbReference type="InterPro" id="IPR050091">
    <property type="entry name" value="PKS_NRPS_Biosynth_Enz"/>
</dbReference>
<dbReference type="InterPro" id="IPR016039">
    <property type="entry name" value="Thiolase-like"/>
</dbReference>
<evidence type="ECO:0000256" key="4">
    <source>
        <dbReference type="ARBA" id="ARBA00022450"/>
    </source>
</evidence>
<dbReference type="PANTHER" id="PTHR43775:SF37">
    <property type="entry name" value="SI:DKEY-61P9.11"/>
    <property type="match status" value="1"/>
</dbReference>
<dbReference type="InterPro" id="IPR029063">
    <property type="entry name" value="SAM-dependent_MTases_sf"/>
</dbReference>
<dbReference type="EMBL" id="LJQN01000067">
    <property type="protein sequence ID" value="KPX55515.1"/>
    <property type="molecule type" value="Genomic_DNA"/>
</dbReference>
<dbReference type="Pfam" id="PF13489">
    <property type="entry name" value="Methyltransf_23"/>
    <property type="match status" value="1"/>
</dbReference>
<keyword evidence="5" id="KW-0963">Cytoplasm</keyword>
<dbReference type="GO" id="GO:0005737">
    <property type="term" value="C:cytoplasm"/>
    <property type="evidence" value="ECO:0007669"/>
    <property type="project" value="UniProtKB-SubCell"/>
</dbReference>
<dbReference type="PROSITE" id="PS52004">
    <property type="entry name" value="KS3_2"/>
    <property type="match status" value="1"/>
</dbReference>
<evidence type="ECO:0000256" key="5">
    <source>
        <dbReference type="ARBA" id="ARBA00022490"/>
    </source>
</evidence>
<dbReference type="CDD" id="cd00833">
    <property type="entry name" value="PKS"/>
    <property type="match status" value="1"/>
</dbReference>
<comment type="pathway">
    <text evidence="2">Antibiotic biosynthesis.</text>
</comment>
<comment type="similarity">
    <text evidence="3">Belongs to the short-chain dehydrogenases/reductases (SDR) family.</text>
</comment>
<dbReference type="Gene3D" id="3.40.50.150">
    <property type="entry name" value="Vaccinia Virus protein VP39"/>
    <property type="match status" value="1"/>
</dbReference>
<organism evidence="11 12">
    <name type="scientific">Pseudomonas amygdali pv. hibisci</name>
    <dbReference type="NCBI Taxonomy" id="251723"/>
    <lineage>
        <taxon>Bacteria</taxon>
        <taxon>Pseudomonadati</taxon>
        <taxon>Pseudomonadota</taxon>
        <taxon>Gammaproteobacteria</taxon>
        <taxon>Pseudomonadales</taxon>
        <taxon>Pseudomonadaceae</taxon>
        <taxon>Pseudomonas</taxon>
        <taxon>Pseudomonas amygdali</taxon>
    </lineage>
</organism>
<dbReference type="Pfam" id="PF22336">
    <property type="entry name" value="RhiE-like_linker"/>
    <property type="match status" value="1"/>
</dbReference>
<dbReference type="PROSITE" id="PS00012">
    <property type="entry name" value="PHOSPHOPANTETHEINE"/>
    <property type="match status" value="1"/>
</dbReference>
<dbReference type="Gene3D" id="1.10.1240.100">
    <property type="match status" value="1"/>
</dbReference>
<accession>A0AB34U8A6</accession>
<dbReference type="SUPFAM" id="SSF53335">
    <property type="entry name" value="S-adenosyl-L-methionine-dependent methyltransferases"/>
    <property type="match status" value="1"/>
</dbReference>
<keyword evidence="7" id="KW-0808">Transferase</keyword>
<dbReference type="InterPro" id="IPR020806">
    <property type="entry name" value="PKS_PP-bd"/>
</dbReference>
<reference evidence="11 12" key="1">
    <citation type="submission" date="2015-09" db="EMBL/GenBank/DDBJ databases">
        <title>Genome announcement of multiple Pseudomonas syringae strains.</title>
        <authorList>
            <person name="Thakur S."/>
            <person name="Wang P.W."/>
            <person name="Gong Y."/>
            <person name="Weir B.S."/>
            <person name="Guttman D.S."/>
        </authorList>
    </citation>
    <scope>NUCLEOTIDE SEQUENCE [LARGE SCALE GENOMIC DNA]</scope>
    <source>
        <strain evidence="11 12">ICMP9623</strain>
    </source>
</reference>
<evidence type="ECO:0000256" key="7">
    <source>
        <dbReference type="ARBA" id="ARBA00022679"/>
    </source>
</evidence>
<dbReference type="GO" id="GO:0031177">
    <property type="term" value="F:phosphopantetheine binding"/>
    <property type="evidence" value="ECO:0007669"/>
    <property type="project" value="InterPro"/>
</dbReference>
<dbReference type="Gene3D" id="1.10.1200.10">
    <property type="entry name" value="ACP-like"/>
    <property type="match status" value="1"/>
</dbReference>
<protein>
    <submittedName>
        <fullName evidence="11">6-deoxyerythronolide-B synthase</fullName>
    </submittedName>
</protein>
<dbReference type="RefSeq" id="WP_054097929.1">
    <property type="nucleotide sequence ID" value="NZ_LJQN01000067.1"/>
</dbReference>
<dbReference type="Gene3D" id="3.40.50.720">
    <property type="entry name" value="NAD(P)-binding Rossmann-like Domain"/>
    <property type="match status" value="1"/>
</dbReference>
<dbReference type="Proteomes" id="UP000050545">
    <property type="component" value="Unassembled WGS sequence"/>
</dbReference>
<dbReference type="GO" id="GO:0006633">
    <property type="term" value="P:fatty acid biosynthetic process"/>
    <property type="evidence" value="ECO:0007669"/>
    <property type="project" value="TreeGrafter"/>
</dbReference>
<dbReference type="SUPFAM" id="SSF51735">
    <property type="entry name" value="NAD(P)-binding Rossmann-fold domains"/>
    <property type="match status" value="2"/>
</dbReference>
<keyword evidence="4" id="KW-0596">Phosphopantetheine</keyword>
<dbReference type="InterPro" id="IPR006162">
    <property type="entry name" value="Ppantetheine_attach_site"/>
</dbReference>
<evidence type="ECO:0000256" key="6">
    <source>
        <dbReference type="ARBA" id="ARBA00022553"/>
    </source>
</evidence>
<dbReference type="InterPro" id="IPR054514">
    <property type="entry name" value="RhiE-like_linker"/>
</dbReference>
<evidence type="ECO:0000256" key="3">
    <source>
        <dbReference type="ARBA" id="ARBA00006484"/>
    </source>
</evidence>
<evidence type="ECO:0000313" key="12">
    <source>
        <dbReference type="Proteomes" id="UP000050545"/>
    </source>
</evidence>
<feature type="domain" description="Ketosynthase family 3 (KS3)" evidence="10">
    <location>
        <begin position="13"/>
        <end position="436"/>
    </location>
</feature>
<proteinExistence type="inferred from homology"/>
<dbReference type="InterPro" id="IPR014030">
    <property type="entry name" value="Ketoacyl_synth_N"/>
</dbReference>
<dbReference type="InterPro" id="IPR057326">
    <property type="entry name" value="KR_dom"/>
</dbReference>
<dbReference type="GO" id="GO:0004312">
    <property type="term" value="F:fatty acid synthase activity"/>
    <property type="evidence" value="ECO:0007669"/>
    <property type="project" value="TreeGrafter"/>
</dbReference>
<gene>
    <name evidence="11" type="ORF">ALO67_03958</name>
</gene>
<dbReference type="SMART" id="SM00825">
    <property type="entry name" value="PKS_KS"/>
    <property type="match status" value="1"/>
</dbReference>
<feature type="domain" description="Carrier" evidence="9">
    <location>
        <begin position="1469"/>
        <end position="1544"/>
    </location>
</feature>
<dbReference type="GO" id="GO:0005886">
    <property type="term" value="C:plasma membrane"/>
    <property type="evidence" value="ECO:0007669"/>
    <property type="project" value="TreeGrafter"/>
</dbReference>
<dbReference type="SUPFAM" id="SSF53901">
    <property type="entry name" value="Thiolase-like"/>
    <property type="match status" value="1"/>
</dbReference>
<dbReference type="Pfam" id="PF02801">
    <property type="entry name" value="Ketoacyl-synt_C"/>
    <property type="match status" value="1"/>
</dbReference>
<dbReference type="SMART" id="SM00823">
    <property type="entry name" value="PKS_PP"/>
    <property type="match status" value="1"/>
</dbReference>
<evidence type="ECO:0000259" key="10">
    <source>
        <dbReference type="PROSITE" id="PS52004"/>
    </source>
</evidence>
<dbReference type="SUPFAM" id="SSF47336">
    <property type="entry name" value="ACP-like"/>
    <property type="match status" value="1"/>
</dbReference>
<dbReference type="SMART" id="SM00822">
    <property type="entry name" value="PKS_KR"/>
    <property type="match status" value="1"/>
</dbReference>
<comment type="subcellular location">
    <subcellularLocation>
        <location evidence="1">Cytoplasm</location>
    </subcellularLocation>
</comment>
<sequence length="1557" mass="169563">METINQFEDEQWLGKAAIVGLSCRFPGAEDVHRYWSNLLDGVESVERFEATERARSRFAPGDMDRDAFVGAEAVMPGVDEFDHELFGYTPGEARRLDPQLRIALQCAHEALEDAGCGGMAPHEGKVGVFFSASMSTYLLEHVLEENMDGLGALLGNDKDHIATTIAFRLGLTGAAVSVGSGCSSSAAALHFACLALATYQCDVALVGGSSIIFPQRQGHVYREGGVYSQDGHCRPFSADATGTIGGSGVGVVVLRRLDEAVRDNHSIYCAIAGSACGNDGRRKVGYAAPSVEGQVETIRLALATAQADPKDFAYIEAHATGTALGDPIELDALHRAFGPSGGDGAYCALGSVKANIGHLDSASGVASVIKAALCVSERKRPPQMGFTQGHPLVPWQTSPFRVESQGGSLFEGAGTGYVGVNSLGMGGTNVFVVLEPAPQRMRLQSQGNQPVPILLSAHRTDVLEDVISALHAYVLAESPDLTDLAYTLCVGRKPYACRVAFLCRDLDELLAQLEQGLAASLAIDEADSMISAWLANEPVDLRDRFPVTALRLHLPAYPYRRTLCRMEARAALSVPVWRRALMAVPEAPSREQDRTVHAALEDYCIALVRDFLADRAIDLSARQPLERVQVLEQFGLAPAYARFGEYLIDVLLSRSLFTPEQTALRPTGLTDLPHSSQLAASICERWPVYTPLVKLLAELARQRESIVCQGRPVLEVLANQGHDAIAAAIACDAQRSAVLADQFNQIDSFLRQFAAQLDRPLRVLEIGCGHIALTEHLLVATGSEHIMEYWVTDADKRLVAKARERLEGTVTSTSSHLHFARFDIDRRPATQGLPIGHFDALIGFNVLHVAADLHVALDNLGDVINEQGVMCQIDTVDPRLSTQLIWGMLPEWWRYEDQRVHGPLLSIEAYRHLLVSACSEHALVGRLDEKAESLLWFATPKSRSTEHTYVPAWRRVTGLCPQPWRAGEVVLAFVDDAMLRAGIDSLAGENAVTVMGIVRAGLDPVYPDDRAAVPGAEADVRAAIQACLHRHGKIDRVVYAWDAPVLGCEQGDALVTSLGTLHWAAKALDQLQGEAAVEWLLISRGLYRVAGDERVQAQASLAQDMMRMIELEYPQFHLRHVELPLQGRLPQQFVAACTAAHDGDTLAIRGRHLWQPYHERVDLPGTEPDLNGAVVVLVGGLGGLGLSIAQALVSRFELHLVIVHRANWLDLPATEDNEKQALIRQQLATIQGRAMSLQLEHADANERDAVFAAARSIGERHGNVDGVLYLAGEVDRQGVLRNRSFAALEQSVRTKTHGVSHVTEAFAGLAPRFHVNFSSIGTVLHKAKFGEAGYVIGNGYLNAHAREGGDAACRFMCINWTDWQADGMWAYAQLEFQARYALNTDRRDSESDTWGDSHWLQSLSARQGVDLLLRALASEHDEIVVCAQDLQTLMDYQKRATHADYGRYLDTLQLSAAVQSPRQTQVPSFAVQGTARVLAQIWEELLGVCVQSMEDNFYTAGGDSLLALRLAALVKQAYGVDLSLSTLLDTLTFGGFVAYIDRKLAEKPSASEVSIGL</sequence>
<name>A0AB34U8A6_PSEA0</name>
<dbReference type="InterPro" id="IPR036736">
    <property type="entry name" value="ACP-like_sf"/>
</dbReference>
<dbReference type="InterPro" id="IPR013968">
    <property type="entry name" value="PKS_KR"/>
</dbReference>
<dbReference type="InterPro" id="IPR020841">
    <property type="entry name" value="PKS_Beta-ketoAc_synthase_dom"/>
</dbReference>
<keyword evidence="6" id="KW-0597">Phosphoprotein</keyword>
<keyword evidence="8" id="KW-0677">Repeat</keyword>
<evidence type="ECO:0000256" key="2">
    <source>
        <dbReference type="ARBA" id="ARBA00004792"/>
    </source>
</evidence>
<dbReference type="InterPro" id="IPR014031">
    <property type="entry name" value="Ketoacyl_synth_C"/>
</dbReference>
<dbReference type="Pfam" id="PF00109">
    <property type="entry name" value="ketoacyl-synt"/>
    <property type="match status" value="1"/>
</dbReference>
<dbReference type="PANTHER" id="PTHR43775">
    <property type="entry name" value="FATTY ACID SYNTHASE"/>
    <property type="match status" value="1"/>
</dbReference>
<dbReference type="Pfam" id="PF00550">
    <property type="entry name" value="PP-binding"/>
    <property type="match status" value="1"/>
</dbReference>
<dbReference type="PROSITE" id="PS50075">
    <property type="entry name" value="CARRIER"/>
    <property type="match status" value="1"/>
</dbReference>
<dbReference type="InterPro" id="IPR036291">
    <property type="entry name" value="NAD(P)-bd_dom_sf"/>
</dbReference>
<dbReference type="Pfam" id="PF08659">
    <property type="entry name" value="KR"/>
    <property type="match status" value="1"/>
</dbReference>
<evidence type="ECO:0000313" key="11">
    <source>
        <dbReference type="EMBL" id="KPX55515.1"/>
    </source>
</evidence>
<dbReference type="Gene3D" id="3.40.47.10">
    <property type="match status" value="1"/>
</dbReference>
<comment type="caution">
    <text evidence="11">The sequence shown here is derived from an EMBL/GenBank/DDBJ whole genome shotgun (WGS) entry which is preliminary data.</text>
</comment>